<evidence type="ECO:0000313" key="1">
    <source>
        <dbReference type="EMBL" id="CAB4011595.1"/>
    </source>
</evidence>
<comment type="caution">
    <text evidence="1">The sequence shown here is derived from an EMBL/GenBank/DDBJ whole genome shotgun (WGS) entry which is preliminary data.</text>
</comment>
<dbReference type="Proteomes" id="UP001152795">
    <property type="component" value="Unassembled WGS sequence"/>
</dbReference>
<protein>
    <submittedName>
        <fullName evidence="1">Uncharacterized protein</fullName>
    </submittedName>
</protein>
<gene>
    <name evidence="1" type="ORF">PACLA_8A033627</name>
</gene>
<dbReference type="AlphaFoldDB" id="A0A6S7HYY8"/>
<reference evidence="1" key="1">
    <citation type="submission" date="2020-04" db="EMBL/GenBank/DDBJ databases">
        <authorList>
            <person name="Alioto T."/>
            <person name="Alioto T."/>
            <person name="Gomez Garrido J."/>
        </authorList>
    </citation>
    <scope>NUCLEOTIDE SEQUENCE</scope>
    <source>
        <strain evidence="1">A484AB</strain>
    </source>
</reference>
<keyword evidence="2" id="KW-1185">Reference proteome</keyword>
<name>A0A6S7HYY8_PARCT</name>
<dbReference type="EMBL" id="CACRXK020007201">
    <property type="protein sequence ID" value="CAB4011595.1"/>
    <property type="molecule type" value="Genomic_DNA"/>
</dbReference>
<organism evidence="1 2">
    <name type="scientific">Paramuricea clavata</name>
    <name type="common">Red gorgonian</name>
    <name type="synonym">Violescent sea-whip</name>
    <dbReference type="NCBI Taxonomy" id="317549"/>
    <lineage>
        <taxon>Eukaryota</taxon>
        <taxon>Metazoa</taxon>
        <taxon>Cnidaria</taxon>
        <taxon>Anthozoa</taxon>
        <taxon>Octocorallia</taxon>
        <taxon>Malacalcyonacea</taxon>
        <taxon>Plexauridae</taxon>
        <taxon>Paramuricea</taxon>
    </lineage>
</organism>
<proteinExistence type="predicted"/>
<evidence type="ECO:0000313" key="2">
    <source>
        <dbReference type="Proteomes" id="UP001152795"/>
    </source>
</evidence>
<accession>A0A6S7HYY8</accession>
<sequence length="197" mass="22651">MTAYANAPTRRLKLHILSIYAYRYTVKTLIRLHEPYAKVTKWQINQARTHARLHGPGTIQETKMSHRVRVDAAKLDHFIDFINRSHFYQDVAFGVRKLKLESEEGFTSPLCRRTMLRILEVCEASQCKSLRGLDNTAADGVMGFQTIERIVNDLEQAGVDSAWAEETKERLKNGKLYLRVKYPVHCSMESSLAKIIV</sequence>
<dbReference type="OrthoDB" id="5988824at2759"/>